<dbReference type="AlphaFoldDB" id="A0A097QWQ9"/>
<feature type="transmembrane region" description="Helical" evidence="1">
    <location>
        <begin position="377"/>
        <end position="398"/>
    </location>
</feature>
<gene>
    <name evidence="3" type="ORF">TEU_11575</name>
</gene>
<dbReference type="InterPro" id="IPR009639">
    <property type="entry name" value="Pept_A24A_C_arc"/>
</dbReference>
<dbReference type="Gene3D" id="1.20.120.1220">
    <property type="match status" value="1"/>
</dbReference>
<evidence type="ECO:0000313" key="4">
    <source>
        <dbReference type="Proteomes" id="UP000029980"/>
    </source>
</evidence>
<evidence type="ECO:0000259" key="2">
    <source>
        <dbReference type="Pfam" id="PF06819"/>
    </source>
</evidence>
<proteinExistence type="predicted"/>
<protein>
    <submittedName>
        <fullName evidence="3">Transposase</fullName>
    </submittedName>
</protein>
<dbReference type="RefSeq" id="WP_050003872.1">
    <property type="nucleotide sequence ID" value="NZ_CP008887.1"/>
</dbReference>
<keyword evidence="1" id="KW-1133">Transmembrane helix</keyword>
<evidence type="ECO:0000256" key="1">
    <source>
        <dbReference type="SAM" id="Phobius"/>
    </source>
</evidence>
<dbReference type="STRING" id="1505907.TEU_11575"/>
<dbReference type="Proteomes" id="UP000029980">
    <property type="component" value="Chromosome"/>
</dbReference>
<dbReference type="HOGENOM" id="CLU_691908_0_0_2"/>
<reference evidence="3 4" key="1">
    <citation type="journal article" date="2015" name="Int. J. Syst. Evol. Microbiol.">
        <title>Thermococcus eurythermalis sp. nov., a conditional piezophilic hyperthermophilic archaeon with a wide temperature range isolated from an oil-immersed chimney in the Guaymas Basin.</title>
        <authorList>
            <person name="Zhao W."/>
            <person name="Zeng X."/>
            <person name="Xiao X."/>
        </authorList>
    </citation>
    <scope>NUCLEOTIDE SEQUENCE [LARGE SCALE GENOMIC DNA]</scope>
    <source>
        <strain evidence="3 4">A501</strain>
    </source>
</reference>
<dbReference type="OrthoDB" id="65749at2157"/>
<organism evidence="3 4">
    <name type="scientific">Thermococcus eurythermalis</name>
    <dbReference type="NCBI Taxonomy" id="1505907"/>
    <lineage>
        <taxon>Archaea</taxon>
        <taxon>Methanobacteriati</taxon>
        <taxon>Methanobacteriota</taxon>
        <taxon>Thermococci</taxon>
        <taxon>Thermococcales</taxon>
        <taxon>Thermococcaceae</taxon>
        <taxon>Thermococcus</taxon>
    </lineage>
</organism>
<dbReference type="EMBL" id="CP008887">
    <property type="protein sequence ID" value="AIU70912.1"/>
    <property type="molecule type" value="Genomic_DNA"/>
</dbReference>
<dbReference type="Pfam" id="PF06819">
    <property type="entry name" value="Arc_PepC"/>
    <property type="match status" value="1"/>
</dbReference>
<feature type="transmembrane region" description="Helical" evidence="1">
    <location>
        <begin position="257"/>
        <end position="275"/>
    </location>
</feature>
<keyword evidence="1" id="KW-0472">Membrane</keyword>
<sequence length="405" mass="44926">MELIPLLAGLAMGLVTSYTDLKTGFIFDNHVSVILMLIGKLLGWEEDDEEVPLPDWVVKLPIPAVEIGIIYYLYRGLSEGNIPVALSGIISLFVGLALGLLLFYIGAWASGDALILAGFSALLPYPPDTAKVTAPYYTSYPLYAVAILLNGLIAVFPFIFIYALGVILVKRSFSELREIFVSGAGTTLRASLWIMGALGIRTILMVGLGLQINPVLSWLLTIALITVFGKLGRAGDIAGALVLVYLIYLSPESALVAFLRLLAFLYAFKVFIALVKFIRRNVLIEEVPVEELREWDILGETIFEKDGEIGRDRTDPFERLKVALLRVDISILNPSYEKVIASPSAEGLTREQIEELKRLVEEGKLENKFLRKKAMPFAPAIFLGFLISYFIGDLFWWLELKLMGL</sequence>
<accession>A0A097QWQ9</accession>
<evidence type="ECO:0000313" key="3">
    <source>
        <dbReference type="EMBL" id="AIU70912.1"/>
    </source>
</evidence>
<name>A0A097QWQ9_9EURY</name>
<feature type="transmembrane region" description="Helical" evidence="1">
    <location>
        <begin position="86"/>
        <end position="109"/>
    </location>
</feature>
<feature type="domain" description="Peptidase A24A-predicted C-terminal archaea" evidence="2">
    <location>
        <begin position="261"/>
        <end position="369"/>
    </location>
</feature>
<keyword evidence="4" id="KW-1185">Reference proteome</keyword>
<feature type="transmembrane region" description="Helical" evidence="1">
    <location>
        <begin position="142"/>
        <end position="167"/>
    </location>
</feature>
<dbReference type="KEGG" id="teu:TEU_11575"/>
<dbReference type="GeneID" id="25154066"/>
<keyword evidence="1" id="KW-0812">Transmembrane</keyword>